<feature type="transmembrane region" description="Helical" evidence="1">
    <location>
        <begin position="21"/>
        <end position="40"/>
    </location>
</feature>
<dbReference type="AlphaFoldDB" id="U9UE59"/>
<name>U9UE59_RHIID</name>
<organism evidence="2">
    <name type="scientific">Rhizophagus irregularis (strain DAOM 181602 / DAOM 197198 / MUCL 43194)</name>
    <name type="common">Arbuscular mycorrhizal fungus</name>
    <name type="synonym">Glomus intraradices</name>
    <dbReference type="NCBI Taxonomy" id="747089"/>
    <lineage>
        <taxon>Eukaryota</taxon>
        <taxon>Fungi</taxon>
        <taxon>Fungi incertae sedis</taxon>
        <taxon>Mucoromycota</taxon>
        <taxon>Glomeromycotina</taxon>
        <taxon>Glomeromycetes</taxon>
        <taxon>Glomerales</taxon>
        <taxon>Glomeraceae</taxon>
        <taxon>Rhizophagus</taxon>
    </lineage>
</organism>
<proteinExistence type="predicted"/>
<sequence length="107" mass="12391">MLKDLILLNYKNILIMESIKFNTLIIILFLFKFLYFPNLIKDTIVTWPSGLRRRSQVAVSKRGDAPIIAVNRHIVRAHAQTAQYRDKPATSLLSKNNLIHIEIYGLQ</sequence>
<keyword evidence="1" id="KW-1133">Transmembrane helix</keyword>
<dbReference type="HOGENOM" id="CLU_2211320_0_0_1"/>
<keyword evidence="1" id="KW-0472">Membrane</keyword>
<accession>U9UE59</accession>
<evidence type="ECO:0000313" key="2">
    <source>
        <dbReference type="EMBL" id="ESA18665.1"/>
    </source>
</evidence>
<protein>
    <submittedName>
        <fullName evidence="2">Uncharacterized protein</fullName>
    </submittedName>
</protein>
<dbReference type="EMBL" id="KI279007">
    <property type="protein sequence ID" value="ESA18665.1"/>
    <property type="molecule type" value="Genomic_DNA"/>
</dbReference>
<gene>
    <name evidence="2" type="ORF">GLOINDRAFT_93280</name>
</gene>
<reference evidence="2" key="1">
    <citation type="submission" date="2013-07" db="EMBL/GenBank/DDBJ databases">
        <title>The genome of an arbuscular mycorrhizal fungus provides insights into the evolution of the oldest plant symbiosis.</title>
        <authorList>
            <consortium name="DOE Joint Genome Institute"/>
            <person name="Tisserant E."/>
            <person name="Malbreil M."/>
            <person name="Kuo A."/>
            <person name="Kohler A."/>
            <person name="Symeonidi A."/>
            <person name="Balestrini R."/>
            <person name="Charron P."/>
            <person name="Duensing N."/>
            <person name="Frei-dit-Frey N."/>
            <person name="Gianinazzi-Pearson V."/>
            <person name="Gilbert B."/>
            <person name="Handa Y."/>
            <person name="Hijri M."/>
            <person name="Kaul R."/>
            <person name="Kawaguchi M."/>
            <person name="Krajinski F."/>
            <person name="Lammers P."/>
            <person name="Lapierre D."/>
            <person name="Masclaux F.G."/>
            <person name="Murat C."/>
            <person name="Morin E."/>
            <person name="Ndikumana S."/>
            <person name="Pagni M."/>
            <person name="Petitpierre D."/>
            <person name="Requena N."/>
            <person name="Rosikiewicz P."/>
            <person name="Riley R."/>
            <person name="Saito K."/>
            <person name="San Clemente H."/>
            <person name="Shapiro H."/>
            <person name="van Tuinen D."/>
            <person name="Becard G."/>
            <person name="Bonfante P."/>
            <person name="Paszkowski U."/>
            <person name="Shachar-Hill Y."/>
            <person name="Young J.P."/>
            <person name="Sanders I.R."/>
            <person name="Henrissat B."/>
            <person name="Rensing S.A."/>
            <person name="Grigoriev I.V."/>
            <person name="Corradi N."/>
            <person name="Roux C."/>
            <person name="Martin F."/>
        </authorList>
    </citation>
    <scope>NUCLEOTIDE SEQUENCE</scope>
    <source>
        <strain evidence="2">DAOM 197198</strain>
    </source>
</reference>
<evidence type="ECO:0000256" key="1">
    <source>
        <dbReference type="SAM" id="Phobius"/>
    </source>
</evidence>
<keyword evidence="1" id="KW-0812">Transmembrane</keyword>